<dbReference type="PRINTS" id="PR00866">
    <property type="entry name" value="RNADNAPOLMS"/>
</dbReference>
<evidence type="ECO:0000259" key="9">
    <source>
        <dbReference type="PROSITE" id="PS50878"/>
    </source>
</evidence>
<comment type="caution">
    <text evidence="10">The sequence shown here is derived from an EMBL/GenBank/DDBJ whole genome shotgun (WGS) entry which is preliminary data.</text>
</comment>
<dbReference type="GO" id="GO:0003964">
    <property type="term" value="F:RNA-directed DNA polymerase activity"/>
    <property type="evidence" value="ECO:0007669"/>
    <property type="project" value="UniProtKB-KW"/>
</dbReference>
<dbReference type="PROSITE" id="PS50878">
    <property type="entry name" value="RT_POL"/>
    <property type="match status" value="1"/>
</dbReference>
<keyword evidence="5" id="KW-0460">Magnesium</keyword>
<dbReference type="RefSeq" id="WP_283433511.1">
    <property type="nucleotide sequence ID" value="NZ_FXUG01000008.1"/>
</dbReference>
<dbReference type="Pfam" id="PF00078">
    <property type="entry name" value="RVT_1"/>
    <property type="match status" value="1"/>
</dbReference>
<evidence type="ECO:0000256" key="2">
    <source>
        <dbReference type="ARBA" id="ARBA00022679"/>
    </source>
</evidence>
<keyword evidence="6 10" id="KW-0695">RNA-directed DNA polymerase</keyword>
<dbReference type="EMBL" id="FXUG01000008">
    <property type="protein sequence ID" value="SMP63851.1"/>
    <property type="molecule type" value="Genomic_DNA"/>
</dbReference>
<evidence type="ECO:0000256" key="3">
    <source>
        <dbReference type="ARBA" id="ARBA00022695"/>
    </source>
</evidence>
<keyword evidence="11" id="KW-1185">Reference proteome</keyword>
<evidence type="ECO:0000256" key="8">
    <source>
        <dbReference type="ARBA" id="ARBA00048173"/>
    </source>
</evidence>
<evidence type="ECO:0000256" key="5">
    <source>
        <dbReference type="ARBA" id="ARBA00022842"/>
    </source>
</evidence>
<comment type="catalytic activity">
    <reaction evidence="8">
        <text>DNA(n) + a 2'-deoxyribonucleoside 5'-triphosphate = DNA(n+1) + diphosphate</text>
        <dbReference type="Rhea" id="RHEA:22508"/>
        <dbReference type="Rhea" id="RHEA-COMP:17339"/>
        <dbReference type="Rhea" id="RHEA-COMP:17340"/>
        <dbReference type="ChEBI" id="CHEBI:33019"/>
        <dbReference type="ChEBI" id="CHEBI:61560"/>
        <dbReference type="ChEBI" id="CHEBI:173112"/>
        <dbReference type="EC" id="2.7.7.49"/>
    </reaction>
</comment>
<reference evidence="10 11" key="1">
    <citation type="submission" date="2017-05" db="EMBL/GenBank/DDBJ databases">
        <authorList>
            <person name="Varghese N."/>
            <person name="Submissions S."/>
        </authorList>
    </citation>
    <scope>NUCLEOTIDE SEQUENCE [LARGE SCALE GENOMIC DNA]</scope>
    <source>
        <strain evidence="10 11">DSM 25457</strain>
    </source>
</reference>
<feature type="domain" description="Reverse transcriptase" evidence="9">
    <location>
        <begin position="130"/>
        <end position="409"/>
    </location>
</feature>
<evidence type="ECO:0000256" key="1">
    <source>
        <dbReference type="ARBA" id="ARBA00012493"/>
    </source>
</evidence>
<evidence type="ECO:0000313" key="10">
    <source>
        <dbReference type="EMBL" id="SMP63851.1"/>
    </source>
</evidence>
<gene>
    <name evidence="10" type="ORF">SAMN06265222_108144</name>
</gene>
<protein>
    <recommendedName>
        <fullName evidence="1">RNA-directed DNA polymerase</fullName>
        <ecNumber evidence="1">2.7.7.49</ecNumber>
    </recommendedName>
</protein>
<comment type="similarity">
    <text evidence="7">Belongs to the bacterial reverse transcriptase family.</text>
</comment>
<keyword evidence="3" id="KW-0548">Nucleotidyltransferase</keyword>
<proteinExistence type="inferred from homology"/>
<accession>A0ABY1QA73</accession>
<dbReference type="PANTHER" id="PTHR34047:SF7">
    <property type="entry name" value="RNA-DIRECTED DNA POLYMERASE"/>
    <property type="match status" value="1"/>
</dbReference>
<dbReference type="InterPro" id="IPR051083">
    <property type="entry name" value="GrpII_Intron_Splice-Mob/Def"/>
</dbReference>
<name>A0ABY1QA73_9BACT</name>
<dbReference type="InterPro" id="IPR000477">
    <property type="entry name" value="RT_dom"/>
</dbReference>
<evidence type="ECO:0000256" key="4">
    <source>
        <dbReference type="ARBA" id="ARBA00022723"/>
    </source>
</evidence>
<dbReference type="EC" id="2.7.7.49" evidence="1"/>
<evidence type="ECO:0000313" key="11">
    <source>
        <dbReference type="Proteomes" id="UP001158067"/>
    </source>
</evidence>
<organism evidence="10 11">
    <name type="scientific">Neorhodopirellula lusitana</name>
    <dbReference type="NCBI Taxonomy" id="445327"/>
    <lineage>
        <taxon>Bacteria</taxon>
        <taxon>Pseudomonadati</taxon>
        <taxon>Planctomycetota</taxon>
        <taxon>Planctomycetia</taxon>
        <taxon>Pirellulales</taxon>
        <taxon>Pirellulaceae</taxon>
        <taxon>Neorhodopirellula</taxon>
    </lineage>
</organism>
<dbReference type="CDD" id="cd03487">
    <property type="entry name" value="RT_Bac_retron_II"/>
    <property type="match status" value="1"/>
</dbReference>
<evidence type="ECO:0000256" key="6">
    <source>
        <dbReference type="ARBA" id="ARBA00022918"/>
    </source>
</evidence>
<dbReference type="PANTHER" id="PTHR34047">
    <property type="entry name" value="NUCLEAR INTRON MATURASE 1, MITOCHONDRIAL-RELATED"/>
    <property type="match status" value="1"/>
</dbReference>
<sequence>MNRRSITHRELCNLISHDLSARWLGDEQRILRRLKVITGSRAGWVSELAVTIHREFGRSGYCLESQLAFWLWHQPLIKRAFGKRKTIEIDDHVATQIDSPAYRWDVPRVSNQVELADLLCVRSPETLDWLTLPHIRRETKVDHYRRRVLPKRDGRERLIEEPRPVLKRVQRIIAREILIHVPLHDAAHAYRPSRSVQTCAAPHAGQRVVLKMDLQDFFGGISCRRVSALFRHAGYDREVSLRLARLCTAPPFAGPLFTGPLLIDPSSIVAGPGGAGPGGAGPGSVSCSSEGPSSARCMGPSCIGSPRWSVVSPSSAHLPQGAPSSPGIANAVAYQMDRRLAGLAASLSVSYTRYADDLYFSGDASFGSRVDRFATTVAVIAMEEGFGVNFRKTRKMFNGHRQNVLGLTVNEGINSDRKQYETLKAILFNCRRNGWRSQNRDNHPHFAEHLRGRIASLGQANPGRGAKLLAIYNQVDWG</sequence>
<keyword evidence="2" id="KW-0808">Transferase</keyword>
<dbReference type="InterPro" id="IPR000123">
    <property type="entry name" value="Reverse_transcriptase_msDNA"/>
</dbReference>
<evidence type="ECO:0000256" key="7">
    <source>
        <dbReference type="ARBA" id="ARBA00034120"/>
    </source>
</evidence>
<dbReference type="Proteomes" id="UP001158067">
    <property type="component" value="Unassembled WGS sequence"/>
</dbReference>
<keyword evidence="4" id="KW-0479">Metal-binding</keyword>